<evidence type="ECO:0000313" key="1">
    <source>
        <dbReference type="Ensembl" id="ENSCJAP00000082769.1"/>
    </source>
</evidence>
<evidence type="ECO:0000313" key="2">
    <source>
        <dbReference type="Proteomes" id="UP000008225"/>
    </source>
</evidence>
<organism evidence="1 2">
    <name type="scientific">Callithrix jacchus</name>
    <name type="common">White-tufted-ear marmoset</name>
    <name type="synonym">Simia Jacchus</name>
    <dbReference type="NCBI Taxonomy" id="9483"/>
    <lineage>
        <taxon>Eukaryota</taxon>
        <taxon>Metazoa</taxon>
        <taxon>Chordata</taxon>
        <taxon>Craniata</taxon>
        <taxon>Vertebrata</taxon>
        <taxon>Euteleostomi</taxon>
        <taxon>Mammalia</taxon>
        <taxon>Eutheria</taxon>
        <taxon>Euarchontoglires</taxon>
        <taxon>Primates</taxon>
        <taxon>Haplorrhini</taxon>
        <taxon>Platyrrhini</taxon>
        <taxon>Cebidae</taxon>
        <taxon>Callitrichinae</taxon>
        <taxon>Callithrix</taxon>
        <taxon>Callithrix</taxon>
    </lineage>
</organism>
<keyword evidence="2" id="KW-1185">Reference proteome</keyword>
<dbReference type="PANTHER" id="PTHR12138:SF162">
    <property type="entry name" value="CHROMOSOME UNDETERMINED SCAFFOLD_275, WHOLE GENOME SHOTGUN SEQUENCE"/>
    <property type="match status" value="1"/>
</dbReference>
<dbReference type="AlphaFoldDB" id="A0A8I3W3Q9"/>
<name>A0A8I3W3Q9_CALJA</name>
<dbReference type="Ensembl" id="ENSCJAT00000143579.1">
    <property type="protein sequence ID" value="ENSCJAP00000082769.1"/>
    <property type="gene ID" value="ENSCJAG00000080521.1"/>
</dbReference>
<dbReference type="Proteomes" id="UP000008225">
    <property type="component" value="Chromosome 3"/>
</dbReference>
<reference evidence="1" key="3">
    <citation type="submission" date="2025-09" db="UniProtKB">
        <authorList>
            <consortium name="Ensembl"/>
        </authorList>
    </citation>
    <scope>IDENTIFICATION</scope>
</reference>
<dbReference type="PANTHER" id="PTHR12138">
    <property type="entry name" value="PRIMATE-EXPANDED PROTEIN FAMILY"/>
    <property type="match status" value="1"/>
</dbReference>
<accession>A0A8I3W3Q9</accession>
<reference evidence="1 2" key="1">
    <citation type="submission" date="2009-03" db="EMBL/GenBank/DDBJ databases">
        <authorList>
            <person name="Warren W."/>
            <person name="Ye L."/>
            <person name="Minx P."/>
            <person name="Worley K."/>
            <person name="Gibbs R."/>
            <person name="Wilson R.K."/>
        </authorList>
    </citation>
    <scope>NUCLEOTIDE SEQUENCE [LARGE SCALE GENOMIC DNA]</scope>
</reference>
<protein>
    <submittedName>
        <fullName evidence="1">Uncharacterized protein</fullName>
    </submittedName>
</protein>
<proteinExistence type="predicted"/>
<reference evidence="1" key="2">
    <citation type="submission" date="2025-08" db="UniProtKB">
        <authorList>
            <consortium name="Ensembl"/>
        </authorList>
    </citation>
    <scope>IDENTIFICATION</scope>
</reference>
<dbReference type="GeneTree" id="ENSGT01150000286943"/>
<sequence length="83" mass="8918">MISAHCNLCLPGTSESPSSVSLVDGTTGVCHHAWLIFVFLVKTGLHHVGQSAFELLTSSSTHLGLPKRWNYRCEPPCLASLGI</sequence>